<sequence>SLKASESSLWSGLWSQSADASVEVLKDKTLRYGEGGLELGVHAMEIKGSGSLELTAADSSLVLGNTQSHLKLTGNGSVPQVVVKATHAGGRGLSITGQPSLAGLEFQVDSSLSATQQFSVDGGILISGVKLTLNDSGTFANSLVLDGGTLEVTGQLMLSGVVSQQAASKIKLAQSANLTTQQAVDLGSSVLSLEGPGTFTNGQPFVLDQSGAGLELRDSVEVAGAVKLGGGVLRSSGDSKVSGALSLSSDASVEIASQKTLTYSGPEVSIGQNTLTMEGGGKLLNSSDLVLDDGQSDLTLDGIGQISSVRVDADSAEGRGIELKKSAEITTLELNKGVDLSILENAELTGKVKLNSESSFTPSGAGNLSSDIDMAGGLLKVADTRSLPGTLSLSASSEV</sequence>
<name>A0A382LNH7_9ZZZZ</name>
<feature type="non-terminal residue" evidence="1">
    <location>
        <position position="1"/>
    </location>
</feature>
<organism evidence="1">
    <name type="scientific">marine metagenome</name>
    <dbReference type="NCBI Taxonomy" id="408172"/>
    <lineage>
        <taxon>unclassified sequences</taxon>
        <taxon>metagenomes</taxon>
        <taxon>ecological metagenomes</taxon>
    </lineage>
</organism>
<feature type="non-terminal residue" evidence="1">
    <location>
        <position position="399"/>
    </location>
</feature>
<proteinExistence type="predicted"/>
<gene>
    <name evidence="1" type="ORF">METZ01_LOCUS289651</name>
</gene>
<dbReference type="AlphaFoldDB" id="A0A382LNH7"/>
<protein>
    <submittedName>
        <fullName evidence="1">Uncharacterized protein</fullName>
    </submittedName>
</protein>
<reference evidence="1" key="1">
    <citation type="submission" date="2018-05" db="EMBL/GenBank/DDBJ databases">
        <authorList>
            <person name="Lanie J.A."/>
            <person name="Ng W.-L."/>
            <person name="Kazmierczak K.M."/>
            <person name="Andrzejewski T.M."/>
            <person name="Davidsen T.M."/>
            <person name="Wayne K.J."/>
            <person name="Tettelin H."/>
            <person name="Glass J.I."/>
            <person name="Rusch D."/>
            <person name="Podicherti R."/>
            <person name="Tsui H.-C.T."/>
            <person name="Winkler M.E."/>
        </authorList>
    </citation>
    <scope>NUCLEOTIDE SEQUENCE</scope>
</reference>
<evidence type="ECO:0000313" key="1">
    <source>
        <dbReference type="EMBL" id="SVC36797.1"/>
    </source>
</evidence>
<accession>A0A382LNH7</accession>
<dbReference type="EMBL" id="UINC01087439">
    <property type="protein sequence ID" value="SVC36797.1"/>
    <property type="molecule type" value="Genomic_DNA"/>
</dbReference>